<gene>
    <name evidence="2" type="ORF">SAMN05660330_01514</name>
</gene>
<sequence>MIKLAILVREETTARCTGKGCLKSFFAKSESFARYQGSEVVLAGFFHSGGDLEYKIGKMKEAGVQVIHVSTCMRAKYEYYEELVKRLAEDFDVVGYTHGSEHGKIRNTLTIVGKTGKF</sequence>
<dbReference type="STRING" id="91360.SAMN05660330_01514"/>
<feature type="domain" description="CGGC" evidence="1">
    <location>
        <begin position="3"/>
        <end position="98"/>
    </location>
</feature>
<dbReference type="AlphaFoldDB" id="A0A1H0NZE8"/>
<organism evidence="2 3">
    <name type="scientific">Desulforhopalus singaporensis</name>
    <dbReference type="NCBI Taxonomy" id="91360"/>
    <lineage>
        <taxon>Bacteria</taxon>
        <taxon>Pseudomonadati</taxon>
        <taxon>Thermodesulfobacteriota</taxon>
        <taxon>Desulfobulbia</taxon>
        <taxon>Desulfobulbales</taxon>
        <taxon>Desulfocapsaceae</taxon>
        <taxon>Desulforhopalus</taxon>
    </lineage>
</organism>
<name>A0A1H0NZE8_9BACT</name>
<keyword evidence="3" id="KW-1185">Reference proteome</keyword>
<dbReference type="RefSeq" id="WP_218121736.1">
    <property type="nucleotide sequence ID" value="NZ_FNJI01000008.1"/>
</dbReference>
<evidence type="ECO:0000313" key="3">
    <source>
        <dbReference type="Proteomes" id="UP000199073"/>
    </source>
</evidence>
<dbReference type="Pfam" id="PF08821">
    <property type="entry name" value="CGGC"/>
    <property type="match status" value="1"/>
</dbReference>
<evidence type="ECO:0000313" key="2">
    <source>
        <dbReference type="EMBL" id="SDO98084.1"/>
    </source>
</evidence>
<reference evidence="2 3" key="1">
    <citation type="submission" date="2016-10" db="EMBL/GenBank/DDBJ databases">
        <authorList>
            <person name="de Groot N.N."/>
        </authorList>
    </citation>
    <scope>NUCLEOTIDE SEQUENCE [LARGE SCALE GENOMIC DNA]</scope>
    <source>
        <strain evidence="2 3">DSM 12130</strain>
    </source>
</reference>
<dbReference type="EMBL" id="FNJI01000008">
    <property type="protein sequence ID" value="SDO98084.1"/>
    <property type="molecule type" value="Genomic_DNA"/>
</dbReference>
<dbReference type="SMART" id="SM01078">
    <property type="entry name" value="CGGC"/>
    <property type="match status" value="1"/>
</dbReference>
<protein>
    <submittedName>
        <fullName evidence="2">Predicted metal-binding protein</fullName>
    </submittedName>
</protein>
<dbReference type="InterPro" id="IPR014925">
    <property type="entry name" value="CGGC_dom"/>
</dbReference>
<evidence type="ECO:0000259" key="1">
    <source>
        <dbReference type="SMART" id="SM01078"/>
    </source>
</evidence>
<proteinExistence type="predicted"/>
<dbReference type="Proteomes" id="UP000199073">
    <property type="component" value="Unassembled WGS sequence"/>
</dbReference>
<accession>A0A1H0NZE8</accession>